<dbReference type="InterPro" id="IPR005821">
    <property type="entry name" value="Ion_trans_dom"/>
</dbReference>
<evidence type="ECO:0000313" key="13">
    <source>
        <dbReference type="EMBL" id="EGB06320.1"/>
    </source>
</evidence>
<name>F0YEW0_AURAN</name>
<dbReference type="NCBIfam" id="NF009488">
    <property type="entry name" value="PRK12850.1"/>
    <property type="match status" value="1"/>
</dbReference>
<dbReference type="SUPFAM" id="SSF52029">
    <property type="entry name" value="GroEL apical domain-like"/>
    <property type="match status" value="1"/>
</dbReference>
<dbReference type="InParanoid" id="F0YEW0"/>
<dbReference type="eggNOG" id="KOG0498">
    <property type="taxonomic scope" value="Eukaryota"/>
</dbReference>
<keyword evidence="4 10" id="KW-0812">Transmembrane</keyword>
<evidence type="ECO:0000256" key="5">
    <source>
        <dbReference type="ARBA" id="ARBA00022989"/>
    </source>
</evidence>
<dbReference type="CDD" id="cd03344">
    <property type="entry name" value="GroEL"/>
    <property type="match status" value="1"/>
</dbReference>
<reference evidence="13 14" key="1">
    <citation type="journal article" date="2011" name="Proc. Natl. Acad. Sci. U.S.A.">
        <title>Niche of harmful alga Aureococcus anophagefferens revealed through ecogenomics.</title>
        <authorList>
            <person name="Gobler C.J."/>
            <person name="Berry D.L."/>
            <person name="Dyhrman S.T."/>
            <person name="Wilhelm S.W."/>
            <person name="Salamov A."/>
            <person name="Lobanov A.V."/>
            <person name="Zhang Y."/>
            <person name="Collier J.L."/>
            <person name="Wurch L.L."/>
            <person name="Kustka A.B."/>
            <person name="Dill B.D."/>
            <person name="Shah M."/>
            <person name="VerBerkmoes N.C."/>
            <person name="Kuo A."/>
            <person name="Terry A."/>
            <person name="Pangilinan J."/>
            <person name="Lindquist E.A."/>
            <person name="Lucas S."/>
            <person name="Paulsen I.T."/>
            <person name="Hattenrath-Lehmann T.K."/>
            <person name="Talmage S.C."/>
            <person name="Walker E.A."/>
            <person name="Koch F."/>
            <person name="Burson A.M."/>
            <person name="Marcoval M.A."/>
            <person name="Tang Y.Z."/>
            <person name="Lecleir G.R."/>
            <person name="Coyne K.J."/>
            <person name="Berg G.M."/>
            <person name="Bertrand E.M."/>
            <person name="Saito M.A."/>
            <person name="Gladyshev V.N."/>
            <person name="Grigoriev I.V."/>
        </authorList>
    </citation>
    <scope>NUCLEOTIDE SEQUENCE [LARGE SCALE GENOMIC DNA]</scope>
    <source>
        <strain evidence="14">CCMP 1984</strain>
    </source>
</reference>
<evidence type="ECO:0000256" key="2">
    <source>
        <dbReference type="ARBA" id="ARBA00006607"/>
    </source>
</evidence>
<dbReference type="InterPro" id="IPR002423">
    <property type="entry name" value="Cpn60/GroEL/TCP-1"/>
</dbReference>
<keyword evidence="5 10" id="KW-1133">Transmembrane helix</keyword>
<keyword evidence="11" id="KW-0732">Signal</keyword>
<dbReference type="InterPro" id="IPR000595">
    <property type="entry name" value="cNMP-bd_dom"/>
</dbReference>
<proteinExistence type="inferred from homology"/>
<dbReference type="SUPFAM" id="SSF51206">
    <property type="entry name" value="cAMP-binding domain-like"/>
    <property type="match status" value="1"/>
</dbReference>
<dbReference type="InterPro" id="IPR027409">
    <property type="entry name" value="GroEL-like_apical_dom_sf"/>
</dbReference>
<dbReference type="HAMAP" id="MF_00600">
    <property type="entry name" value="CH60"/>
    <property type="match status" value="1"/>
</dbReference>
<dbReference type="NCBIfam" id="NF009487">
    <property type="entry name" value="PRK12849.1"/>
    <property type="match status" value="1"/>
</dbReference>
<dbReference type="GO" id="GO:0005524">
    <property type="term" value="F:ATP binding"/>
    <property type="evidence" value="ECO:0007669"/>
    <property type="project" value="InterPro"/>
</dbReference>
<comment type="similarity">
    <text evidence="2 9">Belongs to the chaperonin (HSP60) family.</text>
</comment>
<dbReference type="OrthoDB" id="496at2759"/>
<feature type="transmembrane region" description="Helical" evidence="10">
    <location>
        <begin position="995"/>
        <end position="1019"/>
    </location>
</feature>
<dbReference type="Gene3D" id="3.30.260.10">
    <property type="entry name" value="TCP-1-like chaperonin intermediate domain"/>
    <property type="match status" value="1"/>
</dbReference>
<sequence>MSKLILALMCGTAAAFAPSAPAPKATTKLEAKKVLFGDASRAQLVAGINAVADAVKVTLGPKGRNVVLERAYGAPEIVNDGVTIARDIELDDPAMNIGAKLIQEVASKSDSKAGDGTTTSTLLTQELVNQGMKAVSSGVNPVALRRGMSKATDALIVEVTALAKPVDSNDELLNIATVATSGNAVMGAIIAKAFEKVGDTGSTTMEESQTLTDEVEFTEGLTIDRGYVSPYFVNDQERQLCEMLDPKILVTDQKIENVNDLIPLLEACVKTKERLVIIAEDVVGEALSALVVNKMRGVLDVVAIKAPGFGTRRKDLLQDIAIATGATYVAQEVGVALDTVTPEMLGTCERIVVGKEETTIITDGKQADAMEKRIAQIKLEAENTDSMFDKEKAEERVAALGGGIARIKVGAATETELKDKKLRYEDALNAVKSALKMGILPGGGSTLSYLLRKRDAIAGAMDDEDERRGADIVFNSLAAPVCQIAKNAGLEGQVVLSKVEGKPFGFGYNAATGEYCDLFEAGVVDSAQVTLSALENSASIAGLVLTTEALIHEIPVEMSEMDKLAAMDGAAGMGGMDLRSARVGPLVLAEEEAASPAVAAAVPEDVVLDAIAALERSLQAQVGLLGRLLSHSRPSTLAAAAAPLENISRAVGERLAAFNHGDFSEKWVDAAPASSVPGGAPAWSPGALSPSGDGEYAAGAAAAGVLLETPGPDGRARPKATPRKSIAFLKRTMSRLRRSVKELPDNTAVALGIKRDRVRDLVQEAMLRSTNGKCSWAFGIWSRAYLRERYEERRAEKGWVAIALEGGGLPWSQVDPDAAPSKGTRAVYMISSNSAFSIAWTLLNAVFLLYILLMIPLEASFLPRQTRGSALWGIDRFLDAAFIYDITVNFRTGYYASMTDDAPEVLDLRKCANRYLRSWFLLDFVSSMPPVIEAIMSVATKGSSNSVNALRALKVLKIGRVFRVFKVVRVSSVLQGDSAAAEAVENFFISSASQFVGNAFSILVTAVLIAHLLACGMGLSGDGWFKTYECADDDGAAGDDCFMEKSWKKRYLMAFYWSITTMSSVGYGDVTPASDGERAYNVLAMVFGVAFYSGQDKGDSTFYSYIIGVISSLVLQKDAKNAKYFEKMESVSNWITHHNLDIKMRRRIRTALRTYYESKSAIDEREILANLSPGLQQELSSTLLSGAVYSHPLFAKLPQGAVWKIVIILQRDATRAGASVIASGMPTSSLYFLNDGYCDLECWEISGATGTPEKKRFIINEGSSFGEYAVLGLYPTSMVTVTTRTACVFDRIQQDALFDTFAGLPEAIASMKARIRHVATNGCRIMYH</sequence>
<protein>
    <recommendedName>
        <fullName evidence="12">Cyclic nucleotide-binding domain-containing protein</fullName>
    </recommendedName>
</protein>
<dbReference type="InterPro" id="IPR001844">
    <property type="entry name" value="Cpn60/GroEL"/>
</dbReference>
<dbReference type="InterPro" id="IPR027413">
    <property type="entry name" value="GROEL-like_equatorial_sf"/>
</dbReference>
<evidence type="ECO:0000256" key="10">
    <source>
        <dbReference type="SAM" id="Phobius"/>
    </source>
</evidence>
<evidence type="ECO:0000256" key="4">
    <source>
        <dbReference type="ARBA" id="ARBA00022692"/>
    </source>
</evidence>
<keyword evidence="7 10" id="KW-0472">Membrane</keyword>
<evidence type="ECO:0000256" key="11">
    <source>
        <dbReference type="SAM" id="SignalP"/>
    </source>
</evidence>
<dbReference type="Pfam" id="PF00520">
    <property type="entry name" value="Ion_trans"/>
    <property type="match status" value="1"/>
</dbReference>
<dbReference type="SUPFAM" id="SSF48592">
    <property type="entry name" value="GroEL equatorial domain-like"/>
    <property type="match status" value="1"/>
</dbReference>
<evidence type="ECO:0000256" key="6">
    <source>
        <dbReference type="ARBA" id="ARBA00023065"/>
    </source>
</evidence>
<gene>
    <name evidence="13" type="ORF">AURANDRAFT_72012</name>
</gene>
<dbReference type="GeneID" id="20228500"/>
<dbReference type="InterPro" id="IPR014710">
    <property type="entry name" value="RmlC-like_jellyroll"/>
</dbReference>
<evidence type="ECO:0000256" key="1">
    <source>
        <dbReference type="ARBA" id="ARBA00004141"/>
    </source>
</evidence>
<dbReference type="SUPFAM" id="SSF81324">
    <property type="entry name" value="Voltage-gated potassium channels"/>
    <property type="match status" value="1"/>
</dbReference>
<evidence type="ECO:0000313" key="14">
    <source>
        <dbReference type="Proteomes" id="UP000002729"/>
    </source>
</evidence>
<dbReference type="KEGG" id="aaf:AURANDRAFT_72012"/>
<evidence type="ECO:0000256" key="8">
    <source>
        <dbReference type="ARBA" id="ARBA00023186"/>
    </source>
</evidence>
<dbReference type="eggNOG" id="KOG0356">
    <property type="taxonomic scope" value="Eukaryota"/>
</dbReference>
<keyword evidence="6" id="KW-0406">Ion transport</keyword>
<dbReference type="Gene3D" id="1.10.560.10">
    <property type="entry name" value="GroEL-like equatorial domain"/>
    <property type="match status" value="1"/>
</dbReference>
<dbReference type="InterPro" id="IPR027410">
    <property type="entry name" value="TCP-1-like_intermed_sf"/>
</dbReference>
<keyword evidence="3" id="KW-0813">Transport</keyword>
<dbReference type="GO" id="GO:0140662">
    <property type="term" value="F:ATP-dependent protein folding chaperone"/>
    <property type="evidence" value="ECO:0007669"/>
    <property type="project" value="InterPro"/>
</dbReference>
<comment type="subcellular location">
    <subcellularLocation>
        <location evidence="1">Membrane</location>
        <topology evidence="1">Multi-pass membrane protein</topology>
    </subcellularLocation>
</comment>
<dbReference type="Gene3D" id="2.60.120.10">
    <property type="entry name" value="Jelly Rolls"/>
    <property type="match status" value="1"/>
</dbReference>
<keyword evidence="8" id="KW-0143">Chaperone</keyword>
<dbReference type="Gene3D" id="1.10.287.630">
    <property type="entry name" value="Helix hairpin bin"/>
    <property type="match status" value="1"/>
</dbReference>
<dbReference type="SUPFAM" id="SSF54849">
    <property type="entry name" value="GroEL-intermediate domain like"/>
    <property type="match status" value="1"/>
</dbReference>
<dbReference type="NCBIfam" id="NF009489">
    <property type="entry name" value="PRK12851.1"/>
    <property type="match status" value="1"/>
</dbReference>
<feature type="transmembrane region" description="Helical" evidence="10">
    <location>
        <begin position="838"/>
        <end position="857"/>
    </location>
</feature>
<dbReference type="NCBIfam" id="TIGR02348">
    <property type="entry name" value="GroEL"/>
    <property type="match status" value="1"/>
</dbReference>
<dbReference type="PROSITE" id="PS50042">
    <property type="entry name" value="CNMP_BINDING_3"/>
    <property type="match status" value="1"/>
</dbReference>
<dbReference type="Gene3D" id="3.50.7.10">
    <property type="entry name" value="GroEL"/>
    <property type="match status" value="1"/>
</dbReference>
<dbReference type="GO" id="GO:0016020">
    <property type="term" value="C:membrane"/>
    <property type="evidence" value="ECO:0007669"/>
    <property type="project" value="UniProtKB-SubCell"/>
</dbReference>
<dbReference type="GO" id="GO:0005216">
    <property type="term" value="F:monoatomic ion channel activity"/>
    <property type="evidence" value="ECO:0007669"/>
    <property type="project" value="InterPro"/>
</dbReference>
<dbReference type="Gene3D" id="1.10.287.70">
    <property type="match status" value="1"/>
</dbReference>
<evidence type="ECO:0000256" key="9">
    <source>
        <dbReference type="RuleBase" id="RU000418"/>
    </source>
</evidence>
<dbReference type="InterPro" id="IPR018490">
    <property type="entry name" value="cNMP-bd_dom_sf"/>
</dbReference>
<dbReference type="Pfam" id="PF00118">
    <property type="entry name" value="Cpn60_TCP1"/>
    <property type="match status" value="1"/>
</dbReference>
<dbReference type="EMBL" id="GL833135">
    <property type="protein sequence ID" value="EGB06320.1"/>
    <property type="molecule type" value="Genomic_DNA"/>
</dbReference>
<dbReference type="GO" id="GO:0042026">
    <property type="term" value="P:protein refolding"/>
    <property type="evidence" value="ECO:0007669"/>
    <property type="project" value="InterPro"/>
</dbReference>
<dbReference type="RefSeq" id="XP_009038899.1">
    <property type="nucleotide sequence ID" value="XM_009040651.1"/>
</dbReference>
<dbReference type="PRINTS" id="PR00298">
    <property type="entry name" value="CHAPERONIN60"/>
</dbReference>
<accession>F0YEW0</accession>
<dbReference type="NCBIfam" id="NF000592">
    <property type="entry name" value="PRK00013.1"/>
    <property type="match status" value="1"/>
</dbReference>
<evidence type="ECO:0000256" key="3">
    <source>
        <dbReference type="ARBA" id="ARBA00022448"/>
    </source>
</evidence>
<feature type="domain" description="Cyclic nucleotide-binding" evidence="12">
    <location>
        <begin position="1193"/>
        <end position="1297"/>
    </location>
</feature>
<evidence type="ECO:0000259" key="12">
    <source>
        <dbReference type="PROSITE" id="PS50042"/>
    </source>
</evidence>
<organism evidence="14">
    <name type="scientific">Aureococcus anophagefferens</name>
    <name type="common">Harmful bloom alga</name>
    <dbReference type="NCBI Taxonomy" id="44056"/>
    <lineage>
        <taxon>Eukaryota</taxon>
        <taxon>Sar</taxon>
        <taxon>Stramenopiles</taxon>
        <taxon>Ochrophyta</taxon>
        <taxon>Pelagophyceae</taxon>
        <taxon>Pelagomonadales</taxon>
        <taxon>Pelagomonadaceae</taxon>
        <taxon>Aureococcus</taxon>
    </lineage>
</organism>
<dbReference type="Proteomes" id="UP000002729">
    <property type="component" value="Unassembled WGS sequence"/>
</dbReference>
<feature type="signal peptide" evidence="11">
    <location>
        <begin position="1"/>
        <end position="15"/>
    </location>
</feature>
<dbReference type="PANTHER" id="PTHR45633">
    <property type="entry name" value="60 KDA HEAT SHOCK PROTEIN, MITOCHONDRIAL"/>
    <property type="match status" value="1"/>
</dbReference>
<keyword evidence="14" id="KW-1185">Reference proteome</keyword>
<evidence type="ECO:0000256" key="7">
    <source>
        <dbReference type="ARBA" id="ARBA00023136"/>
    </source>
</evidence>
<dbReference type="FunFam" id="3.50.7.10:FF:000001">
    <property type="entry name" value="60 kDa chaperonin"/>
    <property type="match status" value="1"/>
</dbReference>
<feature type="chain" id="PRO_5012249055" description="Cyclic nucleotide-binding domain-containing protein" evidence="11">
    <location>
        <begin position="16"/>
        <end position="1328"/>
    </location>
</feature>